<organism evidence="9 10">
    <name type="scientific">Levilactobacillus bambusae</name>
    <dbReference type="NCBI Taxonomy" id="2024736"/>
    <lineage>
        <taxon>Bacteria</taxon>
        <taxon>Bacillati</taxon>
        <taxon>Bacillota</taxon>
        <taxon>Bacilli</taxon>
        <taxon>Lactobacillales</taxon>
        <taxon>Lactobacillaceae</taxon>
        <taxon>Levilactobacillus</taxon>
    </lineage>
</organism>
<feature type="coiled-coil region" evidence="7">
    <location>
        <begin position="762"/>
        <end position="789"/>
    </location>
</feature>
<reference evidence="9 10" key="1">
    <citation type="journal article" date="2018" name="Int. J. Syst. Evol. Microbiol.">
        <title>Lactobacillus bambusae sp. nov., isolated from a traditional fermented Ma-bamboo shoots of Taiwan.</title>
        <authorList>
            <person name="Wang L.-T."/>
        </authorList>
    </citation>
    <scope>NUCLEOTIDE SEQUENCE [LARGE SCALE GENOMIC DNA]</scope>
    <source>
        <strain evidence="9 10">BS-W1</strain>
    </source>
</reference>
<comment type="caution">
    <text evidence="9">The sequence shown here is derived from an EMBL/GenBank/DDBJ whole genome shotgun (WGS) entry which is preliminary data.</text>
</comment>
<accession>A0A2V1N108</accession>
<dbReference type="NCBIfam" id="TIGR02168">
    <property type="entry name" value="SMC_prok_B"/>
    <property type="match status" value="1"/>
</dbReference>
<comment type="function">
    <text evidence="7">Required for chromosome condensation and partitioning.</text>
</comment>
<dbReference type="InterPro" id="IPR003395">
    <property type="entry name" value="RecF/RecN/SMC_N"/>
</dbReference>
<keyword evidence="2 7" id="KW-0963">Cytoplasm</keyword>
<dbReference type="GO" id="GO:0030261">
    <property type="term" value="P:chromosome condensation"/>
    <property type="evidence" value="ECO:0007669"/>
    <property type="project" value="InterPro"/>
</dbReference>
<comment type="domain">
    <text evidence="7">Contains large globular domains required for ATP hydrolysis at each terminus and a third globular domain forming a flexible hinge near the middle of the molecule. These domains are separated by coiled-coil structures.</text>
</comment>
<dbReference type="GO" id="GO:0005694">
    <property type="term" value="C:chromosome"/>
    <property type="evidence" value="ECO:0007669"/>
    <property type="project" value="InterPro"/>
</dbReference>
<evidence type="ECO:0000256" key="6">
    <source>
        <dbReference type="ARBA" id="ARBA00023125"/>
    </source>
</evidence>
<dbReference type="GO" id="GO:0006260">
    <property type="term" value="P:DNA replication"/>
    <property type="evidence" value="ECO:0007669"/>
    <property type="project" value="UniProtKB-UniRule"/>
</dbReference>
<dbReference type="Proteomes" id="UP000245080">
    <property type="component" value="Unassembled WGS sequence"/>
</dbReference>
<dbReference type="RefSeq" id="WP_109249617.1">
    <property type="nucleotide sequence ID" value="NZ_QCXQ01000001.1"/>
</dbReference>
<dbReference type="CDD" id="cd03278">
    <property type="entry name" value="ABC_SMC_barmotin"/>
    <property type="match status" value="2"/>
</dbReference>
<dbReference type="PANTHER" id="PTHR43977">
    <property type="entry name" value="STRUCTURAL MAINTENANCE OF CHROMOSOMES PROTEIN 3"/>
    <property type="match status" value="1"/>
</dbReference>
<dbReference type="SUPFAM" id="SSF75553">
    <property type="entry name" value="Smc hinge domain"/>
    <property type="match status" value="1"/>
</dbReference>
<dbReference type="GO" id="GO:0003677">
    <property type="term" value="F:DNA binding"/>
    <property type="evidence" value="ECO:0007669"/>
    <property type="project" value="UniProtKB-UniRule"/>
</dbReference>
<comment type="subcellular location">
    <subcellularLocation>
        <location evidence="1 7">Cytoplasm</location>
    </subcellularLocation>
</comment>
<dbReference type="SUPFAM" id="SSF52540">
    <property type="entry name" value="P-loop containing nucleoside triphosphate hydrolases"/>
    <property type="match status" value="1"/>
</dbReference>
<feature type="coiled-coil region" evidence="7">
    <location>
        <begin position="818"/>
        <end position="859"/>
    </location>
</feature>
<keyword evidence="10" id="KW-1185">Reference proteome</keyword>
<dbReference type="Pfam" id="PF02463">
    <property type="entry name" value="SMC_N"/>
    <property type="match status" value="1"/>
</dbReference>
<dbReference type="InterPro" id="IPR036277">
    <property type="entry name" value="SMC_hinge_sf"/>
</dbReference>
<evidence type="ECO:0000256" key="1">
    <source>
        <dbReference type="ARBA" id="ARBA00004496"/>
    </source>
</evidence>
<dbReference type="Gene3D" id="3.40.50.300">
    <property type="entry name" value="P-loop containing nucleotide triphosphate hydrolases"/>
    <property type="match status" value="2"/>
</dbReference>
<keyword evidence="6 7" id="KW-0238">DNA-binding</keyword>
<evidence type="ECO:0000256" key="3">
    <source>
        <dbReference type="ARBA" id="ARBA00022741"/>
    </source>
</evidence>
<keyword evidence="4 7" id="KW-0067">ATP-binding</keyword>
<proteinExistence type="inferred from homology"/>
<name>A0A2V1N108_9LACO</name>
<dbReference type="FunFam" id="3.40.50.300:FF:000984">
    <property type="entry name" value="Chromosome partition protein Smc"/>
    <property type="match status" value="1"/>
</dbReference>
<dbReference type="InterPro" id="IPR024704">
    <property type="entry name" value="SMC"/>
</dbReference>
<dbReference type="EMBL" id="QCXQ01000001">
    <property type="protein sequence ID" value="PWG00904.1"/>
    <property type="molecule type" value="Genomic_DNA"/>
</dbReference>
<dbReference type="InterPro" id="IPR027417">
    <property type="entry name" value="P-loop_NTPase"/>
</dbReference>
<dbReference type="Gene3D" id="3.30.70.1620">
    <property type="match status" value="1"/>
</dbReference>
<dbReference type="HAMAP" id="MF_01894">
    <property type="entry name" value="Smc_prok"/>
    <property type="match status" value="1"/>
</dbReference>
<feature type="coiled-coil region" evidence="7">
    <location>
        <begin position="407"/>
        <end position="476"/>
    </location>
</feature>
<evidence type="ECO:0000256" key="7">
    <source>
        <dbReference type="HAMAP-Rule" id="MF_01894"/>
    </source>
</evidence>
<dbReference type="GO" id="GO:0007059">
    <property type="term" value="P:chromosome segregation"/>
    <property type="evidence" value="ECO:0007669"/>
    <property type="project" value="UniProtKB-UniRule"/>
</dbReference>
<protein>
    <recommendedName>
        <fullName evidence="7">Chromosome partition protein Smc</fullName>
    </recommendedName>
</protein>
<dbReference type="GO" id="GO:0016887">
    <property type="term" value="F:ATP hydrolysis activity"/>
    <property type="evidence" value="ECO:0007669"/>
    <property type="project" value="InterPro"/>
</dbReference>
<gene>
    <name evidence="7 9" type="primary">smc</name>
    <name evidence="9" type="ORF">DCM90_01645</name>
</gene>
<feature type="domain" description="SMC hinge" evidence="8">
    <location>
        <begin position="519"/>
        <end position="638"/>
    </location>
</feature>
<dbReference type="AlphaFoldDB" id="A0A2V1N108"/>
<comment type="similarity">
    <text evidence="7">Belongs to the SMC family.</text>
</comment>
<keyword evidence="5 7" id="KW-0175">Coiled coil</keyword>
<evidence type="ECO:0000256" key="2">
    <source>
        <dbReference type="ARBA" id="ARBA00022490"/>
    </source>
</evidence>
<keyword evidence="3 7" id="KW-0547">Nucleotide-binding</keyword>
<evidence type="ECO:0000256" key="5">
    <source>
        <dbReference type="ARBA" id="ARBA00023054"/>
    </source>
</evidence>
<dbReference type="GO" id="GO:0005737">
    <property type="term" value="C:cytoplasm"/>
    <property type="evidence" value="ECO:0007669"/>
    <property type="project" value="UniProtKB-SubCell"/>
</dbReference>
<dbReference type="FunFam" id="3.40.50.300:FF:000901">
    <property type="entry name" value="Chromosome partition protein Smc"/>
    <property type="match status" value="1"/>
</dbReference>
<dbReference type="OrthoDB" id="9808768at2"/>
<evidence type="ECO:0000313" key="9">
    <source>
        <dbReference type="EMBL" id="PWG00904.1"/>
    </source>
</evidence>
<dbReference type="SMART" id="SM00968">
    <property type="entry name" value="SMC_hinge"/>
    <property type="match status" value="1"/>
</dbReference>
<comment type="subunit">
    <text evidence="7">Homodimer.</text>
</comment>
<dbReference type="Gene3D" id="1.20.1060.20">
    <property type="match status" value="1"/>
</dbReference>
<feature type="binding site" evidence="7">
    <location>
        <begin position="32"/>
        <end position="39"/>
    </location>
    <ligand>
        <name>ATP</name>
        <dbReference type="ChEBI" id="CHEBI:30616"/>
    </ligand>
</feature>
<feature type="coiled-coil region" evidence="7">
    <location>
        <begin position="265"/>
        <end position="338"/>
    </location>
</feature>
<dbReference type="PIRSF" id="PIRSF005719">
    <property type="entry name" value="SMC"/>
    <property type="match status" value="1"/>
</dbReference>
<dbReference type="GO" id="GO:0005524">
    <property type="term" value="F:ATP binding"/>
    <property type="evidence" value="ECO:0007669"/>
    <property type="project" value="UniProtKB-UniRule"/>
</dbReference>
<dbReference type="InterPro" id="IPR010935">
    <property type="entry name" value="SMC_hinge"/>
</dbReference>
<evidence type="ECO:0000259" key="8">
    <source>
        <dbReference type="SMART" id="SM00968"/>
    </source>
</evidence>
<evidence type="ECO:0000313" key="10">
    <source>
        <dbReference type="Proteomes" id="UP000245080"/>
    </source>
</evidence>
<dbReference type="InterPro" id="IPR011890">
    <property type="entry name" value="SMC_prok"/>
</dbReference>
<dbReference type="Pfam" id="PF06470">
    <property type="entry name" value="SMC_hinge"/>
    <property type="match status" value="1"/>
</dbReference>
<feature type="coiled-coil region" evidence="7">
    <location>
        <begin position="666"/>
        <end position="714"/>
    </location>
</feature>
<dbReference type="GO" id="GO:0007062">
    <property type="term" value="P:sister chromatid cohesion"/>
    <property type="evidence" value="ECO:0007669"/>
    <property type="project" value="InterPro"/>
</dbReference>
<sequence length="1185" mass="132313">MRLKSLTISGFKSFADKTTIKFKPGMTGVVGPNGSGKSNITEAIRWVLGEQSAKSLRGSRMPDIIFAGSEDRAPLNRAAVEMTFDNADHYLKTDYAEVTIKRVLFRNGKSQYELNGQDCRLRDITNLFLDTGLGQDSFSVLSQGQVESVFNSKPEDRRTIIEQVAGVSKFKKQKQQAETQLTETVDYLDRVNDIISELSDRLGPLEEQSSLATDYLEQKGQYERLDRTRLVRCLIQAKEQKKTVDQAVTTKQALVTKYQQDDWQRSQANQELKTKQTELLAKKDQIQAQLLAASETVEKLSGQLQLTSERLSNRDRTLAELDTKRATLELDRKRLVDQLATAKVAVTSQSAEIKRVSTEIEDLRAVNDPKRVKQIEQHIEELRASYMDRMQELADIHNDEKYLVKSYEADRERHATATKQLAQLNEQAAVAHAAYQAAQTTETQLTTRYQEQRQVLDQLAAEHDSLTQKHQQVRQAWLSALDIDQRAKTQAKNLAAASDDYNGFYQGVRVILKHRQSLDGIVGAVSELLQVPSDYTTAVEFALGAQLQQIVTTDETAAKQAVAFLKQQRGGRATFLPQTSIRSRELADPLVNGVKTMPGYLGVGSELIGIHSGYENILAYLLGTTVFADNLDHATAISRAGHRKFRVVTLAGDIVSGSGSITGGQNRQSRSGLLQQQDELKKLRENIGLMDQKLATTEAEVKSLQQKLEANEMRSGQVTEVFRELEDRVREAAAKTASAKTDCDQFSRQTAAAQATIEGRTQAEFNTEKQLLEQKAADLETVVANIKTQTSDETDRLRALNANRNDQQEALTSKREWLAAAKERLAQTKANQQAAQSELATLEQERRNVAGEYDQLQEMANSTPETPKNLKRAIERAQQTRMVSEAALKETDQALVTVNDELANTDGETNRIAGLLQAANDDWHQAQVNQATLTTQMEQWTLELNQRYHVTVEGANRNLSELDDQALATQLKLLKKGLDEIGSVNLGAIDEFKQVSERYDFLIKQRDDLLTAKQQLTDTMSTADQEVIDRFEVAFNAVADAFTTTFKRMFGGGTAALKLTDPNHLLTTGIDIMAEPPGKTQKKMSLLSGGERTLTAITLLFAILQVRPVPFAILDETDAALDPANADRYAHYINHFHDQTQFIVITHRKQTMEHADTLYGVTMQESGVSKVVSVDLEDLRTTNRA</sequence>
<evidence type="ECO:0000256" key="4">
    <source>
        <dbReference type="ARBA" id="ARBA00022840"/>
    </source>
</evidence>